<keyword evidence="2" id="KW-0704">Schiff base</keyword>
<evidence type="ECO:0000256" key="2">
    <source>
        <dbReference type="ARBA" id="ARBA00023270"/>
    </source>
</evidence>
<name>A0A382XPT3_9ZZZZ</name>
<gene>
    <name evidence="3" type="ORF">METZ01_LOCUS425738</name>
</gene>
<dbReference type="GO" id="GO:0005829">
    <property type="term" value="C:cytosol"/>
    <property type="evidence" value="ECO:0007669"/>
    <property type="project" value="TreeGrafter"/>
</dbReference>
<evidence type="ECO:0000256" key="1">
    <source>
        <dbReference type="ARBA" id="ARBA00023239"/>
    </source>
</evidence>
<dbReference type="Gene3D" id="3.20.20.70">
    <property type="entry name" value="Aldolase class I"/>
    <property type="match status" value="1"/>
</dbReference>
<dbReference type="Pfam" id="PF00701">
    <property type="entry name" value="DHDPS"/>
    <property type="match status" value="1"/>
</dbReference>
<dbReference type="InterPro" id="IPR002220">
    <property type="entry name" value="DapA-like"/>
</dbReference>
<dbReference type="EMBL" id="UINC01169378">
    <property type="protein sequence ID" value="SVD72884.1"/>
    <property type="molecule type" value="Genomic_DNA"/>
</dbReference>
<evidence type="ECO:0000313" key="3">
    <source>
        <dbReference type="EMBL" id="SVD72884.1"/>
    </source>
</evidence>
<proteinExistence type="predicted"/>
<sequence>MITGSIVALVTPMDSNGEIDWLKLSELLEWHIDEGTSAIVPVGTTGESATLTIPEHCKVVAHAVAVVNGRMPVIAGTGGNATREAIELTQAAKEAGA</sequence>
<feature type="non-terminal residue" evidence="3">
    <location>
        <position position="97"/>
    </location>
</feature>
<organism evidence="3">
    <name type="scientific">marine metagenome</name>
    <dbReference type="NCBI Taxonomy" id="408172"/>
    <lineage>
        <taxon>unclassified sequences</taxon>
        <taxon>metagenomes</taxon>
        <taxon>ecological metagenomes</taxon>
    </lineage>
</organism>
<dbReference type="SUPFAM" id="SSF51569">
    <property type="entry name" value="Aldolase"/>
    <property type="match status" value="1"/>
</dbReference>
<accession>A0A382XPT3</accession>
<evidence type="ECO:0008006" key="4">
    <source>
        <dbReference type="Google" id="ProtNLM"/>
    </source>
</evidence>
<dbReference type="AlphaFoldDB" id="A0A382XPT3"/>
<dbReference type="GO" id="GO:0008840">
    <property type="term" value="F:4-hydroxy-tetrahydrodipicolinate synthase activity"/>
    <property type="evidence" value="ECO:0007669"/>
    <property type="project" value="TreeGrafter"/>
</dbReference>
<dbReference type="InterPro" id="IPR020624">
    <property type="entry name" value="Schiff_base-form_aldolases_CS"/>
</dbReference>
<reference evidence="3" key="1">
    <citation type="submission" date="2018-05" db="EMBL/GenBank/DDBJ databases">
        <authorList>
            <person name="Lanie J.A."/>
            <person name="Ng W.-L."/>
            <person name="Kazmierczak K.M."/>
            <person name="Andrzejewski T.M."/>
            <person name="Davidsen T.M."/>
            <person name="Wayne K.J."/>
            <person name="Tettelin H."/>
            <person name="Glass J.I."/>
            <person name="Rusch D."/>
            <person name="Podicherti R."/>
            <person name="Tsui H.-C.T."/>
            <person name="Winkler M.E."/>
        </authorList>
    </citation>
    <scope>NUCLEOTIDE SEQUENCE</scope>
</reference>
<dbReference type="PANTHER" id="PTHR12128:SF66">
    <property type="entry name" value="4-HYDROXY-2-OXOGLUTARATE ALDOLASE, MITOCHONDRIAL"/>
    <property type="match status" value="1"/>
</dbReference>
<dbReference type="PRINTS" id="PR00146">
    <property type="entry name" value="DHPICSNTHASE"/>
</dbReference>
<dbReference type="PANTHER" id="PTHR12128">
    <property type="entry name" value="DIHYDRODIPICOLINATE SYNTHASE"/>
    <property type="match status" value="1"/>
</dbReference>
<protein>
    <recommendedName>
        <fullName evidence="4">4-hydroxy-tetrahydrodipicolinate synthase</fullName>
    </recommendedName>
</protein>
<keyword evidence="1" id="KW-0456">Lyase</keyword>
<dbReference type="PROSITE" id="PS00665">
    <property type="entry name" value="DHDPS_1"/>
    <property type="match status" value="1"/>
</dbReference>
<dbReference type="InterPro" id="IPR013785">
    <property type="entry name" value="Aldolase_TIM"/>
</dbReference>